<evidence type="ECO:0000313" key="3">
    <source>
        <dbReference type="Proteomes" id="UP001164965"/>
    </source>
</evidence>
<keyword evidence="3" id="KW-1185">Reference proteome</keyword>
<protein>
    <submittedName>
        <fullName evidence="2">SGNH/GDSL hydrolase family protein</fullName>
    </submittedName>
</protein>
<dbReference type="InterPro" id="IPR036514">
    <property type="entry name" value="SGNH_hydro_sf"/>
</dbReference>
<proteinExistence type="predicted"/>
<dbReference type="Gene3D" id="3.40.50.1110">
    <property type="entry name" value="SGNH hydrolase"/>
    <property type="match status" value="1"/>
</dbReference>
<evidence type="ECO:0000259" key="1">
    <source>
        <dbReference type="Pfam" id="PF13472"/>
    </source>
</evidence>
<gene>
    <name evidence="2" type="ORF">RHODO2019_05785</name>
</gene>
<dbReference type="Proteomes" id="UP001164965">
    <property type="component" value="Chromosome"/>
</dbReference>
<feature type="domain" description="SGNH hydrolase-type esterase" evidence="1">
    <location>
        <begin position="70"/>
        <end position="230"/>
    </location>
</feature>
<dbReference type="PANTHER" id="PTHR30383:SF5">
    <property type="entry name" value="SGNH HYDROLASE-TYPE ESTERASE DOMAIN-CONTAINING PROTEIN"/>
    <property type="match status" value="1"/>
</dbReference>
<dbReference type="SUPFAM" id="SSF52266">
    <property type="entry name" value="SGNH hydrolase"/>
    <property type="match status" value="1"/>
</dbReference>
<sequence length="262" mass="27741">MSTRDGGGVVVPADFTYDNRTGRGPGRAIRVMGAVLPGVAAVWRQVEPYADAWRVDNSRNLDRPGRRWIVLGDSMSQGVGASSHEAGWVGQLRGRLAADGEDLQVLNLSATGARVSDVLDQQLPLLHGLGPREDDLVTVLVGSNDLFGDRGRRRELPAAFAELVDRLPSGAVVATLPQPSGAATLANEHVERAARNGAIVMVDLRVTGPRSWRGRLAGDFFHPNDAGYAAIATAFEPTIRSSLACGRGRAAPRRRGGPGVSA</sequence>
<keyword evidence="2" id="KW-0378">Hydrolase</keyword>
<dbReference type="GO" id="GO:0016787">
    <property type="term" value="F:hydrolase activity"/>
    <property type="evidence" value="ECO:0007669"/>
    <property type="project" value="UniProtKB-KW"/>
</dbReference>
<evidence type="ECO:0000313" key="2">
    <source>
        <dbReference type="EMBL" id="UZJ25943.1"/>
    </source>
</evidence>
<dbReference type="Pfam" id="PF13472">
    <property type="entry name" value="Lipase_GDSL_2"/>
    <property type="match status" value="1"/>
</dbReference>
<dbReference type="InterPro" id="IPR013830">
    <property type="entry name" value="SGNH_hydro"/>
</dbReference>
<dbReference type="InterPro" id="IPR051532">
    <property type="entry name" value="Ester_Hydrolysis_Enzymes"/>
</dbReference>
<reference evidence="2" key="1">
    <citation type="submission" date="2022-10" db="EMBL/GenBank/DDBJ databases">
        <title>Rhodococcus sp.75.</title>
        <authorList>
            <person name="Sun M."/>
        </authorList>
    </citation>
    <scope>NUCLEOTIDE SEQUENCE</scope>
    <source>
        <strain evidence="2">75</strain>
    </source>
</reference>
<organism evidence="2 3">
    <name type="scientific">Rhodococcus antarcticus</name>
    <dbReference type="NCBI Taxonomy" id="2987751"/>
    <lineage>
        <taxon>Bacteria</taxon>
        <taxon>Bacillati</taxon>
        <taxon>Actinomycetota</taxon>
        <taxon>Actinomycetes</taxon>
        <taxon>Mycobacteriales</taxon>
        <taxon>Nocardiaceae</taxon>
        <taxon>Rhodococcus</taxon>
    </lineage>
</organism>
<dbReference type="RefSeq" id="WP_265384047.1">
    <property type="nucleotide sequence ID" value="NZ_CP110615.1"/>
</dbReference>
<name>A0ABY6P4D8_9NOCA</name>
<dbReference type="PANTHER" id="PTHR30383">
    <property type="entry name" value="THIOESTERASE 1/PROTEASE 1/LYSOPHOSPHOLIPASE L1"/>
    <property type="match status" value="1"/>
</dbReference>
<dbReference type="CDD" id="cd00229">
    <property type="entry name" value="SGNH_hydrolase"/>
    <property type="match status" value="1"/>
</dbReference>
<accession>A0ABY6P4D8</accession>
<dbReference type="EMBL" id="CP110615">
    <property type="protein sequence ID" value="UZJ25943.1"/>
    <property type="molecule type" value="Genomic_DNA"/>
</dbReference>